<keyword evidence="1" id="KW-0472">Membrane</keyword>
<evidence type="ECO:0000313" key="2">
    <source>
        <dbReference type="EMBL" id="MYH63597.1"/>
    </source>
</evidence>
<accession>A0A6B1G590</accession>
<sequence length="124" mass="13107">MFESVPRVVGTVAGSECKESGQKGLRIISVVIVAALTVAVVLLRLYRLDELPAGIQVSEALNGVDALRVLGGEHAVFFPSEFSGHEGLVVYLIALSISVLGQTDLALRLPTALANAGTVFVVYW</sequence>
<dbReference type="EMBL" id="VYDA01000642">
    <property type="protein sequence ID" value="MYH63597.1"/>
    <property type="molecule type" value="Genomic_DNA"/>
</dbReference>
<evidence type="ECO:0000256" key="1">
    <source>
        <dbReference type="SAM" id="Phobius"/>
    </source>
</evidence>
<reference evidence="2" key="1">
    <citation type="submission" date="2019-09" db="EMBL/GenBank/DDBJ databases">
        <title>Characterisation of the sponge microbiome using genome-centric metagenomics.</title>
        <authorList>
            <person name="Engelberts J.P."/>
            <person name="Robbins S.J."/>
            <person name="De Goeij J.M."/>
            <person name="Aranda M."/>
            <person name="Bell S.C."/>
            <person name="Webster N.S."/>
        </authorList>
    </citation>
    <scope>NUCLEOTIDE SEQUENCE</scope>
    <source>
        <strain evidence="2">SB0675_bin_29</strain>
    </source>
</reference>
<organism evidence="2">
    <name type="scientific">Caldilineaceae bacterium SB0675_bin_29</name>
    <dbReference type="NCBI Taxonomy" id="2605266"/>
    <lineage>
        <taxon>Bacteria</taxon>
        <taxon>Bacillati</taxon>
        <taxon>Chloroflexota</taxon>
        <taxon>Caldilineae</taxon>
        <taxon>Caldilineales</taxon>
        <taxon>Caldilineaceae</taxon>
    </lineage>
</organism>
<proteinExistence type="predicted"/>
<protein>
    <recommendedName>
        <fullName evidence="3">Glycosyltransferase RgtA/B/C/D-like domain-containing protein</fullName>
    </recommendedName>
</protein>
<comment type="caution">
    <text evidence="2">The sequence shown here is derived from an EMBL/GenBank/DDBJ whole genome shotgun (WGS) entry which is preliminary data.</text>
</comment>
<keyword evidence="1" id="KW-1133">Transmembrane helix</keyword>
<dbReference type="AlphaFoldDB" id="A0A6B1G590"/>
<evidence type="ECO:0008006" key="3">
    <source>
        <dbReference type="Google" id="ProtNLM"/>
    </source>
</evidence>
<name>A0A6B1G590_9CHLR</name>
<gene>
    <name evidence="2" type="ORF">F4148_18230</name>
</gene>
<feature type="transmembrane region" description="Helical" evidence="1">
    <location>
        <begin position="27"/>
        <end position="46"/>
    </location>
</feature>
<keyword evidence="1" id="KW-0812">Transmembrane</keyword>